<accession>A0ABY7FDY9</accession>
<sequence>MTESIDLRGNPDFGVRLSATLRRNLSYLTLYSSRTKPLIAPPISQDRLRISAQPSIRAVMAL</sequence>
<organism evidence="1 2">
    <name type="scientific">Mya arenaria</name>
    <name type="common">Soft-shell clam</name>
    <dbReference type="NCBI Taxonomy" id="6604"/>
    <lineage>
        <taxon>Eukaryota</taxon>
        <taxon>Metazoa</taxon>
        <taxon>Spiralia</taxon>
        <taxon>Lophotrochozoa</taxon>
        <taxon>Mollusca</taxon>
        <taxon>Bivalvia</taxon>
        <taxon>Autobranchia</taxon>
        <taxon>Heteroconchia</taxon>
        <taxon>Euheterodonta</taxon>
        <taxon>Imparidentia</taxon>
        <taxon>Neoheterodontei</taxon>
        <taxon>Myida</taxon>
        <taxon>Myoidea</taxon>
        <taxon>Myidae</taxon>
        <taxon>Mya</taxon>
    </lineage>
</organism>
<gene>
    <name evidence="1" type="ORF">MAR_002211</name>
</gene>
<keyword evidence="2" id="KW-1185">Reference proteome</keyword>
<evidence type="ECO:0000313" key="2">
    <source>
        <dbReference type="Proteomes" id="UP001164746"/>
    </source>
</evidence>
<evidence type="ECO:0000313" key="1">
    <source>
        <dbReference type="EMBL" id="WAR20373.1"/>
    </source>
</evidence>
<proteinExistence type="predicted"/>
<reference evidence="1" key="1">
    <citation type="submission" date="2022-11" db="EMBL/GenBank/DDBJ databases">
        <title>Centuries of genome instability and evolution in soft-shell clam transmissible cancer (bioRxiv).</title>
        <authorList>
            <person name="Hart S.F.M."/>
            <person name="Yonemitsu M.A."/>
            <person name="Giersch R.M."/>
            <person name="Beal B.F."/>
            <person name="Arriagada G."/>
            <person name="Davis B.W."/>
            <person name="Ostrander E.A."/>
            <person name="Goff S.P."/>
            <person name="Metzger M.J."/>
        </authorList>
    </citation>
    <scope>NUCLEOTIDE SEQUENCE</scope>
    <source>
        <strain evidence="1">MELC-2E11</strain>
        <tissue evidence="1">Siphon/mantle</tissue>
    </source>
</reference>
<dbReference type="EMBL" id="CP111022">
    <property type="protein sequence ID" value="WAR20373.1"/>
    <property type="molecule type" value="Genomic_DNA"/>
</dbReference>
<protein>
    <submittedName>
        <fullName evidence="1">Uncharacterized protein</fullName>
    </submittedName>
</protein>
<dbReference type="Proteomes" id="UP001164746">
    <property type="component" value="Chromosome 11"/>
</dbReference>
<name>A0ABY7FDY9_MYAAR</name>